<evidence type="ECO:0000313" key="9">
    <source>
        <dbReference type="Proteomes" id="UP001205185"/>
    </source>
</evidence>
<feature type="transmembrane region" description="Helical" evidence="7">
    <location>
        <begin position="355"/>
        <end position="378"/>
    </location>
</feature>
<dbReference type="EMBL" id="JAMTCO010000006">
    <property type="protein sequence ID" value="MCP2270138.1"/>
    <property type="molecule type" value="Genomic_DNA"/>
</dbReference>
<evidence type="ECO:0000256" key="3">
    <source>
        <dbReference type="ARBA" id="ARBA00022475"/>
    </source>
</evidence>
<dbReference type="RefSeq" id="WP_253887126.1">
    <property type="nucleotide sequence ID" value="NZ_BAAAVB010000013.1"/>
</dbReference>
<reference evidence="8 9" key="1">
    <citation type="submission" date="2022-06" db="EMBL/GenBank/DDBJ databases">
        <title>Genomic Encyclopedia of Archaeal and Bacterial Type Strains, Phase II (KMG-II): from individual species to whole genera.</title>
        <authorList>
            <person name="Goeker M."/>
        </authorList>
    </citation>
    <scope>NUCLEOTIDE SEQUENCE [LARGE SCALE GENOMIC DNA]</scope>
    <source>
        <strain evidence="8 9">DSM 44255</strain>
    </source>
</reference>
<evidence type="ECO:0000256" key="7">
    <source>
        <dbReference type="SAM" id="Phobius"/>
    </source>
</evidence>
<keyword evidence="5 7" id="KW-1133">Transmembrane helix</keyword>
<accession>A0ABT1IC56</accession>
<evidence type="ECO:0000256" key="2">
    <source>
        <dbReference type="ARBA" id="ARBA00022448"/>
    </source>
</evidence>
<evidence type="ECO:0000256" key="4">
    <source>
        <dbReference type="ARBA" id="ARBA00022692"/>
    </source>
</evidence>
<feature type="transmembrane region" description="Helical" evidence="7">
    <location>
        <begin position="176"/>
        <end position="197"/>
    </location>
</feature>
<feature type="transmembrane region" description="Helical" evidence="7">
    <location>
        <begin position="295"/>
        <end position="313"/>
    </location>
</feature>
<feature type="transmembrane region" description="Helical" evidence="7">
    <location>
        <begin position="261"/>
        <end position="283"/>
    </location>
</feature>
<keyword evidence="4 7" id="KW-0812">Transmembrane</keyword>
<feature type="transmembrane region" description="Helical" evidence="7">
    <location>
        <begin position="20"/>
        <end position="44"/>
    </location>
</feature>
<dbReference type="PANTHER" id="PTHR43266">
    <property type="entry name" value="MACROLIDE-EFFLUX PROTEIN"/>
    <property type="match status" value="1"/>
</dbReference>
<feature type="transmembrane region" description="Helical" evidence="7">
    <location>
        <begin position="107"/>
        <end position="128"/>
    </location>
</feature>
<dbReference type="InterPro" id="IPR036259">
    <property type="entry name" value="MFS_trans_sf"/>
</dbReference>
<feature type="transmembrane region" description="Helical" evidence="7">
    <location>
        <begin position="319"/>
        <end position="335"/>
    </location>
</feature>
<evidence type="ECO:0000256" key="5">
    <source>
        <dbReference type="ARBA" id="ARBA00022989"/>
    </source>
</evidence>
<evidence type="ECO:0000256" key="6">
    <source>
        <dbReference type="ARBA" id="ARBA00023136"/>
    </source>
</evidence>
<sequence>MATGTAVATPETADMRRFRLLVGGNAASSFGSFLNMVALHLFVYEATGSAFATGVFLMVRMACGFVAGMVGGVVATRLPRKAVMITCDVLQAVVLVVFALLPSSARVHMLPVVAVSIGLLTTTSGVVLRSSVPDLVGPENRLRANGLLVTGRAASMAVGFACGAVLVSAVGYQVAFLIDAGTFLVSAAMLISTPLRFPARSSAARVTSGGGFRAKRRAVVAALVAAPAVLAIVSIRAVDAFGSASHQVGVPVHATQVSPEAPASFVGGFWAAWAVGLFAAHQVASRLYRGDRRRVEWAFAVGTATMSLAFIAAFTDVGYLWVLLVLLVAGMADGFTEISYTTRVQAEPEPARGHFFGLTAMAENAGFGVGVLVAGGLLEVWRPFTVVALMHGAVVVIALTYLVVAVARRDRGPRPADNPIPSERT</sequence>
<organism evidence="8 9">
    <name type="scientific">Actinokineospora diospyrosa</name>
    <dbReference type="NCBI Taxonomy" id="103728"/>
    <lineage>
        <taxon>Bacteria</taxon>
        <taxon>Bacillati</taxon>
        <taxon>Actinomycetota</taxon>
        <taxon>Actinomycetes</taxon>
        <taxon>Pseudonocardiales</taxon>
        <taxon>Pseudonocardiaceae</taxon>
        <taxon>Actinokineospora</taxon>
    </lineage>
</organism>
<feature type="transmembrane region" description="Helical" evidence="7">
    <location>
        <begin position="82"/>
        <end position="101"/>
    </location>
</feature>
<feature type="transmembrane region" description="Helical" evidence="7">
    <location>
        <begin position="149"/>
        <end position="170"/>
    </location>
</feature>
<keyword evidence="6 7" id="KW-0472">Membrane</keyword>
<evidence type="ECO:0000256" key="1">
    <source>
        <dbReference type="ARBA" id="ARBA00004651"/>
    </source>
</evidence>
<gene>
    <name evidence="8" type="ORF">LV75_002639</name>
</gene>
<proteinExistence type="predicted"/>
<name>A0ABT1IC56_9PSEU</name>
<dbReference type="SUPFAM" id="SSF103473">
    <property type="entry name" value="MFS general substrate transporter"/>
    <property type="match status" value="1"/>
</dbReference>
<keyword evidence="9" id="KW-1185">Reference proteome</keyword>
<comment type="subcellular location">
    <subcellularLocation>
        <location evidence="1">Cell membrane</location>
        <topology evidence="1">Multi-pass membrane protein</topology>
    </subcellularLocation>
</comment>
<feature type="transmembrane region" description="Helical" evidence="7">
    <location>
        <begin position="218"/>
        <end position="241"/>
    </location>
</feature>
<dbReference type="CDD" id="cd06173">
    <property type="entry name" value="MFS_MefA_like"/>
    <property type="match status" value="1"/>
</dbReference>
<comment type="caution">
    <text evidence="8">The sequence shown here is derived from an EMBL/GenBank/DDBJ whole genome shotgun (WGS) entry which is preliminary data.</text>
</comment>
<keyword evidence="2" id="KW-0813">Transport</keyword>
<protein>
    <submittedName>
        <fullName evidence="8">Arabinose efflux permease, MFS family</fullName>
    </submittedName>
</protein>
<keyword evidence="3" id="KW-1003">Cell membrane</keyword>
<dbReference type="Proteomes" id="UP001205185">
    <property type="component" value="Unassembled WGS sequence"/>
</dbReference>
<evidence type="ECO:0000313" key="8">
    <source>
        <dbReference type="EMBL" id="MCP2270138.1"/>
    </source>
</evidence>
<dbReference type="Pfam" id="PF07690">
    <property type="entry name" value="MFS_1"/>
    <property type="match status" value="1"/>
</dbReference>
<feature type="transmembrane region" description="Helical" evidence="7">
    <location>
        <begin position="384"/>
        <end position="404"/>
    </location>
</feature>
<dbReference type="Gene3D" id="1.20.1250.20">
    <property type="entry name" value="MFS general substrate transporter like domains"/>
    <property type="match status" value="1"/>
</dbReference>
<dbReference type="PANTHER" id="PTHR43266:SF7">
    <property type="entry name" value="TRANSPORTER, PUTATIVE-RELATED"/>
    <property type="match status" value="1"/>
</dbReference>
<feature type="transmembrane region" description="Helical" evidence="7">
    <location>
        <begin position="50"/>
        <end position="75"/>
    </location>
</feature>
<dbReference type="InterPro" id="IPR011701">
    <property type="entry name" value="MFS"/>
</dbReference>